<dbReference type="RefSeq" id="XP_015658510.1">
    <property type="nucleotide sequence ID" value="XM_015802994.1"/>
</dbReference>
<organism evidence="4 5">
    <name type="scientific">Leptomonas pyrrhocoris</name>
    <name type="common">Firebug parasite</name>
    <dbReference type="NCBI Taxonomy" id="157538"/>
    <lineage>
        <taxon>Eukaryota</taxon>
        <taxon>Discoba</taxon>
        <taxon>Euglenozoa</taxon>
        <taxon>Kinetoplastea</taxon>
        <taxon>Metakinetoplastina</taxon>
        <taxon>Trypanosomatida</taxon>
        <taxon>Trypanosomatidae</taxon>
        <taxon>Leishmaniinae</taxon>
        <taxon>Leptomonas</taxon>
    </lineage>
</organism>
<keyword evidence="1" id="KW-0433">Leucine-rich repeat</keyword>
<keyword evidence="2" id="KW-0677">Repeat</keyword>
<evidence type="ECO:0000256" key="2">
    <source>
        <dbReference type="ARBA" id="ARBA00022737"/>
    </source>
</evidence>
<dbReference type="EMBL" id="LGTL01000009">
    <property type="protein sequence ID" value="KPA80071.1"/>
    <property type="molecule type" value="Genomic_DNA"/>
</dbReference>
<feature type="compositionally biased region" description="Low complexity" evidence="3">
    <location>
        <begin position="339"/>
        <end position="349"/>
    </location>
</feature>
<evidence type="ECO:0000256" key="1">
    <source>
        <dbReference type="ARBA" id="ARBA00022614"/>
    </source>
</evidence>
<dbReference type="AlphaFoldDB" id="A0A0N0VF55"/>
<reference evidence="4 5" key="1">
    <citation type="submission" date="2015-07" db="EMBL/GenBank/DDBJ databases">
        <title>High-quality genome of monoxenous trypanosomatid Leptomonas pyrrhocoris.</title>
        <authorList>
            <person name="Flegontov P."/>
            <person name="Butenko A."/>
            <person name="Firsov S."/>
            <person name="Vlcek C."/>
            <person name="Logacheva M.D."/>
            <person name="Field M."/>
            <person name="Filatov D."/>
            <person name="Flegontova O."/>
            <person name="Gerasimov E."/>
            <person name="Jackson A.P."/>
            <person name="Kelly S."/>
            <person name="Opperdoes F."/>
            <person name="O'Reilly A."/>
            <person name="Votypka J."/>
            <person name="Yurchenko V."/>
            <person name="Lukes J."/>
        </authorList>
    </citation>
    <scope>NUCLEOTIDE SEQUENCE [LARGE SCALE GENOMIC DNA]</scope>
    <source>
        <strain evidence="4">H10</strain>
    </source>
</reference>
<dbReference type="EMBL" id="LGTL01000009">
    <property type="protein sequence ID" value="KPA80072.1"/>
    <property type="molecule type" value="Genomic_DNA"/>
</dbReference>
<sequence length="478" mass="51089">MSIAVEAAFVPAPLAASSVAEDPHELTIQEVHAALSDLGHNHLGELVYTKCTLSSKGLSRLPGLERYGNLQQLILDHNALTELTAVRYMPQLVYLSARHNKLTSDVFECLAGAAGCLERLHLDGNCLTSLSGLESLPFLTDVTCSENRIASVSARCLSGAHRLMRLRLNHNCISSIEVNAFEAASHLRTLELAHNALTKVSFLRSVSSQMERLTLADNRIAHLGSAVQHLEGLTVLDVRRNALNGLTELEALCTLTALRTLFFDGNEDLNHLPYIAGAEFTADPAMQQPSAGRTEYHAEVVMSDEENDDAGQGADLLVLGMAASSQADERSFTVGPTNASAADAAAGSGRWHDKGNAPPFVGGNKMDDSLSPHHHPTAYASATAPTAAAAAPPTTASYVALAATETHNFIRTVGSAARDAALCVKVDNAREISALPREEQVYLWTLAVLPHLLELNGRTIHADEVARASFLFATKPES</sequence>
<dbReference type="RefSeq" id="XP_015658511.1">
    <property type="nucleotide sequence ID" value="XM_015802995.1"/>
</dbReference>
<dbReference type="Proteomes" id="UP000037923">
    <property type="component" value="Unassembled WGS sequence"/>
</dbReference>
<evidence type="ECO:0000313" key="4">
    <source>
        <dbReference type="EMBL" id="KPA80071.1"/>
    </source>
</evidence>
<dbReference type="PROSITE" id="PS51450">
    <property type="entry name" value="LRR"/>
    <property type="match status" value="3"/>
</dbReference>
<gene>
    <name evidence="4" type="ORF">ABB37_05082</name>
</gene>
<dbReference type="PANTHER" id="PTHR15454:SF56">
    <property type="entry name" value="PROTEIN PHOSPHATASE 1 REGULATORY SUBUNIT 7-RELATED"/>
    <property type="match status" value="1"/>
</dbReference>
<dbReference type="SUPFAM" id="SSF52058">
    <property type="entry name" value="L domain-like"/>
    <property type="match status" value="1"/>
</dbReference>
<dbReference type="GO" id="GO:0005737">
    <property type="term" value="C:cytoplasm"/>
    <property type="evidence" value="ECO:0007669"/>
    <property type="project" value="TreeGrafter"/>
</dbReference>
<dbReference type="InterPro" id="IPR001611">
    <property type="entry name" value="Leu-rich_rpt"/>
</dbReference>
<proteinExistence type="predicted"/>
<dbReference type="VEuPathDB" id="TriTrypDB:LpyrH10_09_1820"/>
<evidence type="ECO:0000256" key="3">
    <source>
        <dbReference type="SAM" id="MobiDB-lite"/>
    </source>
</evidence>
<dbReference type="InterPro" id="IPR032675">
    <property type="entry name" value="LRR_dom_sf"/>
</dbReference>
<evidence type="ECO:0008006" key="6">
    <source>
        <dbReference type="Google" id="ProtNLM"/>
    </source>
</evidence>
<dbReference type="Pfam" id="PF13855">
    <property type="entry name" value="LRR_8"/>
    <property type="match status" value="1"/>
</dbReference>
<dbReference type="PANTHER" id="PTHR15454">
    <property type="entry name" value="NISCHARIN RELATED"/>
    <property type="match status" value="1"/>
</dbReference>
<protein>
    <recommendedName>
        <fullName evidence="6">Leucine-rich repeat protein</fullName>
    </recommendedName>
</protein>
<dbReference type="GeneID" id="26905373"/>
<comment type="caution">
    <text evidence="4">The sequence shown here is derived from an EMBL/GenBank/DDBJ whole genome shotgun (WGS) entry which is preliminary data.</text>
</comment>
<keyword evidence="5" id="KW-1185">Reference proteome</keyword>
<dbReference type="OMA" id="LVYTRSH"/>
<feature type="region of interest" description="Disordered" evidence="3">
    <location>
        <begin position="329"/>
        <end position="378"/>
    </location>
</feature>
<name>A0A0N0VF55_LEPPY</name>
<evidence type="ECO:0000313" key="5">
    <source>
        <dbReference type="Proteomes" id="UP000037923"/>
    </source>
</evidence>
<dbReference type="Gene3D" id="3.80.10.10">
    <property type="entry name" value="Ribonuclease Inhibitor"/>
    <property type="match status" value="2"/>
</dbReference>
<accession>A0A0N0VF55</accession>
<dbReference type="OrthoDB" id="271226at2759"/>